<evidence type="ECO:0000313" key="3">
    <source>
        <dbReference type="EMBL" id="PKI38734.1"/>
    </source>
</evidence>
<accession>A0A2I0I418</accession>
<feature type="domain" description="PB1-like" evidence="2">
    <location>
        <begin position="10"/>
        <end position="77"/>
    </location>
</feature>
<protein>
    <recommendedName>
        <fullName evidence="2">PB1-like domain-containing protein</fullName>
    </recommendedName>
</protein>
<dbReference type="AlphaFoldDB" id="A0A2I0I418"/>
<dbReference type="InterPro" id="IPR058594">
    <property type="entry name" value="PB1-like_dom_pln"/>
</dbReference>
<sequence length="163" mass="18647">MDEDLYTLIFHHGDIDLVSKPTIKNLYVEHGYRKPKKILWLVPGLKVYEGLRDFEIDQDAHTLYASVRNVREIKFYFIQNEEGIVVAKLANQVLQFVVSNEDDSEDEDQDEDARELESDDSNDAWVPRGRWKGHSSGQIVEAAVEVEAAGEVPVQETGEEARE</sequence>
<name>A0A2I0I418_PUNGR</name>
<feature type="region of interest" description="Disordered" evidence="1">
    <location>
        <begin position="100"/>
        <end position="132"/>
    </location>
</feature>
<evidence type="ECO:0000256" key="1">
    <source>
        <dbReference type="SAM" id="MobiDB-lite"/>
    </source>
</evidence>
<dbReference type="Proteomes" id="UP000233551">
    <property type="component" value="Unassembled WGS sequence"/>
</dbReference>
<organism evidence="3 4">
    <name type="scientific">Punica granatum</name>
    <name type="common">Pomegranate</name>
    <dbReference type="NCBI Taxonomy" id="22663"/>
    <lineage>
        <taxon>Eukaryota</taxon>
        <taxon>Viridiplantae</taxon>
        <taxon>Streptophyta</taxon>
        <taxon>Embryophyta</taxon>
        <taxon>Tracheophyta</taxon>
        <taxon>Spermatophyta</taxon>
        <taxon>Magnoliopsida</taxon>
        <taxon>eudicotyledons</taxon>
        <taxon>Gunneridae</taxon>
        <taxon>Pentapetalae</taxon>
        <taxon>rosids</taxon>
        <taxon>malvids</taxon>
        <taxon>Myrtales</taxon>
        <taxon>Lythraceae</taxon>
        <taxon>Punica</taxon>
    </lineage>
</organism>
<comment type="caution">
    <text evidence="3">The sequence shown here is derived from an EMBL/GenBank/DDBJ whole genome shotgun (WGS) entry which is preliminary data.</text>
</comment>
<dbReference type="EMBL" id="PGOL01004026">
    <property type="protein sequence ID" value="PKI38734.1"/>
    <property type="molecule type" value="Genomic_DNA"/>
</dbReference>
<evidence type="ECO:0000259" key="2">
    <source>
        <dbReference type="Pfam" id="PF26130"/>
    </source>
</evidence>
<gene>
    <name evidence="3" type="ORF">CRG98_040847</name>
</gene>
<reference evidence="3 4" key="1">
    <citation type="submission" date="2017-11" db="EMBL/GenBank/DDBJ databases">
        <title>De-novo sequencing of pomegranate (Punica granatum L.) genome.</title>
        <authorList>
            <person name="Akparov Z."/>
            <person name="Amiraslanov A."/>
            <person name="Hajiyeva S."/>
            <person name="Abbasov M."/>
            <person name="Kaur K."/>
            <person name="Hamwieh A."/>
            <person name="Solovyev V."/>
            <person name="Salamov A."/>
            <person name="Braich B."/>
            <person name="Kosarev P."/>
            <person name="Mahmoud A."/>
            <person name="Hajiyev E."/>
            <person name="Babayeva S."/>
            <person name="Izzatullayeva V."/>
            <person name="Mammadov A."/>
            <person name="Mammadov A."/>
            <person name="Sharifova S."/>
            <person name="Ojaghi J."/>
            <person name="Eynullazada K."/>
            <person name="Bayramov B."/>
            <person name="Abdulazimova A."/>
            <person name="Shahmuradov I."/>
        </authorList>
    </citation>
    <scope>NUCLEOTIDE SEQUENCE [LARGE SCALE GENOMIC DNA]</scope>
    <source>
        <strain evidence="4">cv. AG2017</strain>
        <tissue evidence="3">Leaf</tissue>
    </source>
</reference>
<dbReference type="Pfam" id="PF26130">
    <property type="entry name" value="PB1-like"/>
    <property type="match status" value="1"/>
</dbReference>
<proteinExistence type="predicted"/>
<keyword evidence="4" id="KW-1185">Reference proteome</keyword>
<evidence type="ECO:0000313" key="4">
    <source>
        <dbReference type="Proteomes" id="UP000233551"/>
    </source>
</evidence>
<feature type="compositionally biased region" description="Acidic residues" evidence="1">
    <location>
        <begin position="100"/>
        <end position="122"/>
    </location>
</feature>